<dbReference type="Proteomes" id="UP000694404">
    <property type="component" value="Unplaced"/>
</dbReference>
<dbReference type="PANTHER" id="PTHR15323">
    <property type="entry name" value="D123 PROTEIN"/>
    <property type="match status" value="1"/>
</dbReference>
<reference evidence="5" key="2">
    <citation type="submission" date="2025-09" db="UniProtKB">
        <authorList>
            <consortium name="Ensembl"/>
        </authorList>
    </citation>
    <scope>IDENTIFICATION</scope>
</reference>
<dbReference type="GO" id="GO:0005737">
    <property type="term" value="C:cytoplasm"/>
    <property type="evidence" value="ECO:0007669"/>
    <property type="project" value="TreeGrafter"/>
</dbReference>
<evidence type="ECO:0000256" key="4">
    <source>
        <dbReference type="ARBA" id="ARBA00045515"/>
    </source>
</evidence>
<dbReference type="Ensembl" id="ENSCABT00000029145.1">
    <property type="protein sequence ID" value="ENSCABP00000026611.1"/>
    <property type="gene ID" value="ENSCABG00000019473.1"/>
</dbReference>
<proteinExistence type="inferred from homology"/>
<comment type="similarity">
    <text evidence="1">Belongs to the CDC123 family.</text>
</comment>
<dbReference type="AlphaFoldDB" id="A0A8C0J3T3"/>
<sequence length="291" mass="33971">YSDKFSAFCLFSAILPLPQNVKDYLLDDGTLVVSGRDDPPTCSQEDSDDDRAEEIQVGTKCNKTCDAYWIAMNSSLKCKTLSDIFLLFKSSDFITRDFTQPFIHCTDDTPDPCLEYELVLRKWCELIPGAEFRCFVKENKLIGISQRDYTQYYEHISKQNEEICRCIQEFFKKHIQYKFLDEDFVFDVYRDSMSKIWLIDFNPFGEVTDSLLFTWEELTSGKNLKGDHGEGEAMEQDYPAFRCTNSRLTVQPSPYLSYRLPKDFVDLSTGEDVHKLVDFLKLVSKPQWRDF</sequence>
<evidence type="ECO:0000313" key="5">
    <source>
        <dbReference type="Ensembl" id="ENSCABP00000026611.1"/>
    </source>
</evidence>
<gene>
    <name evidence="5" type="primary">CDC123</name>
</gene>
<dbReference type="InterPro" id="IPR009772">
    <property type="entry name" value="CDC123"/>
</dbReference>
<evidence type="ECO:0000256" key="1">
    <source>
        <dbReference type="ARBA" id="ARBA00011047"/>
    </source>
</evidence>
<evidence type="ECO:0000313" key="6">
    <source>
        <dbReference type="Proteomes" id="UP000694404"/>
    </source>
</evidence>
<evidence type="ECO:0000256" key="3">
    <source>
        <dbReference type="ARBA" id="ARBA00044303"/>
    </source>
</evidence>
<organism evidence="5 6">
    <name type="scientific">Chelonoidis abingdonii</name>
    <name type="common">Abingdon island giant tortoise</name>
    <name type="synonym">Testudo abingdonii</name>
    <dbReference type="NCBI Taxonomy" id="106734"/>
    <lineage>
        <taxon>Eukaryota</taxon>
        <taxon>Metazoa</taxon>
        <taxon>Chordata</taxon>
        <taxon>Craniata</taxon>
        <taxon>Vertebrata</taxon>
        <taxon>Euteleostomi</taxon>
        <taxon>Archelosauria</taxon>
        <taxon>Testudinata</taxon>
        <taxon>Testudines</taxon>
        <taxon>Cryptodira</taxon>
        <taxon>Durocryptodira</taxon>
        <taxon>Testudinoidea</taxon>
        <taxon>Testudinidae</taxon>
        <taxon>Chelonoidis</taxon>
    </lineage>
</organism>
<evidence type="ECO:0000256" key="2">
    <source>
        <dbReference type="ARBA" id="ARBA00044080"/>
    </source>
</evidence>
<dbReference type="Pfam" id="PF07065">
    <property type="entry name" value="D123"/>
    <property type="match status" value="1"/>
</dbReference>
<reference evidence="5" key="1">
    <citation type="submission" date="2025-08" db="UniProtKB">
        <authorList>
            <consortium name="Ensembl"/>
        </authorList>
    </citation>
    <scope>IDENTIFICATION</scope>
</reference>
<keyword evidence="6" id="KW-1185">Reference proteome</keyword>
<dbReference type="GeneTree" id="ENSGT00390000003057"/>
<comment type="function">
    <text evidence="4">ATP-dependent protein-folding chaperone for the eIF2 complex. Binds to the gamma subunit of the eIF2 complex which allows the subunit to assemble with the alpha and beta subunits.</text>
</comment>
<dbReference type="PANTHER" id="PTHR15323:SF6">
    <property type="entry name" value="CELL DIVISION CYCLE PROTEIN 123 HOMOLOG"/>
    <property type="match status" value="1"/>
</dbReference>
<name>A0A8C0J3T3_CHEAB</name>
<protein>
    <recommendedName>
        <fullName evidence="2">Translation initiation factor eIF2 assembly protein</fullName>
    </recommendedName>
    <alternativeName>
        <fullName evidence="3">Cell division cycle protein 123 homolog</fullName>
    </alternativeName>
</protein>
<accession>A0A8C0J3T3</accession>